<geneLocation type="plasmid" evidence="1 2">
    <name>pILYOP01</name>
</geneLocation>
<keyword evidence="2" id="KW-1185">Reference proteome</keyword>
<accession>E3HBR8</accession>
<gene>
    <name evidence="1" type="ordered locus">Ilyop_2059</name>
</gene>
<dbReference type="KEGG" id="ipo:Ilyop_2059"/>
<dbReference type="Proteomes" id="UP000006875">
    <property type="component" value="Plasmid pILYOP01"/>
</dbReference>
<organism evidence="1 2">
    <name type="scientific">Ilyobacter polytropus (strain ATCC 51220 / DSM 2926 / LMG 16218 / CuHBu1)</name>
    <dbReference type="NCBI Taxonomy" id="572544"/>
    <lineage>
        <taxon>Bacteria</taxon>
        <taxon>Fusobacteriati</taxon>
        <taxon>Fusobacteriota</taxon>
        <taxon>Fusobacteriia</taxon>
        <taxon>Fusobacteriales</taxon>
        <taxon>Fusobacteriaceae</taxon>
        <taxon>Ilyobacter</taxon>
    </lineage>
</organism>
<dbReference type="AlphaFoldDB" id="E3HBR8"/>
<dbReference type="RefSeq" id="WP_013388492.1">
    <property type="nucleotide sequence ID" value="NC_014633.1"/>
</dbReference>
<keyword evidence="1" id="KW-0614">Plasmid</keyword>
<dbReference type="SUPFAM" id="SSF46894">
    <property type="entry name" value="C-terminal effector domain of the bipartite response regulators"/>
    <property type="match status" value="1"/>
</dbReference>
<protein>
    <recommendedName>
        <fullName evidence="3">RNA polymerase, sigma-24 subunit, ECF subfamily</fullName>
    </recommendedName>
</protein>
<proteinExistence type="predicted"/>
<sequence>MSKTAYLEVYSEKMDLNVDNDNIFSEGDEHIQQAFLEDLRTSIATEVEIEVWRRKNKLGFTHERIANDLGISVKTSENTINRLNVKLGYHLRRLKIRGSNFF</sequence>
<evidence type="ECO:0000313" key="2">
    <source>
        <dbReference type="Proteomes" id="UP000006875"/>
    </source>
</evidence>
<evidence type="ECO:0000313" key="1">
    <source>
        <dbReference type="EMBL" id="ADO83830.1"/>
    </source>
</evidence>
<dbReference type="HOGENOM" id="CLU_2273548_0_0_0"/>
<dbReference type="GO" id="GO:0006355">
    <property type="term" value="P:regulation of DNA-templated transcription"/>
    <property type="evidence" value="ECO:0007669"/>
    <property type="project" value="InterPro"/>
</dbReference>
<evidence type="ECO:0008006" key="3">
    <source>
        <dbReference type="Google" id="ProtNLM"/>
    </source>
</evidence>
<reference evidence="1 2" key="1">
    <citation type="journal article" date="2010" name="Stand. Genomic Sci.">
        <title>Complete genome sequence of Ilyobacter polytropus type strain (CuHbu1).</title>
        <authorList>
            <person name="Sikorski J."/>
            <person name="Chertkov O."/>
            <person name="Lapidus A."/>
            <person name="Nolan M."/>
            <person name="Lucas S."/>
            <person name="Del Rio T.G."/>
            <person name="Tice H."/>
            <person name="Cheng J.F."/>
            <person name="Tapia R."/>
            <person name="Han C."/>
            <person name="Goodwin L."/>
            <person name="Pitluck S."/>
            <person name="Liolios K."/>
            <person name="Ivanova N."/>
            <person name="Mavromatis K."/>
            <person name="Mikhailova N."/>
            <person name="Pati A."/>
            <person name="Chen A."/>
            <person name="Palaniappan K."/>
            <person name="Land M."/>
            <person name="Hauser L."/>
            <person name="Chang Y.J."/>
            <person name="Jeffries C.D."/>
            <person name="Brambilla E."/>
            <person name="Yasawong M."/>
            <person name="Rohde M."/>
            <person name="Pukall R."/>
            <person name="Spring S."/>
            <person name="Goker M."/>
            <person name="Woyke T."/>
            <person name="Bristow J."/>
            <person name="Eisen J.A."/>
            <person name="Markowitz V."/>
            <person name="Hugenholtz P."/>
            <person name="Kyrpides N.C."/>
            <person name="Klenk H.P."/>
        </authorList>
    </citation>
    <scope>NUCLEOTIDE SEQUENCE [LARGE SCALE GENOMIC DNA]</scope>
    <source>
        <strain evidence="2">ATCC 51220 / DSM 2926 / LMG 16218 / CuHBu1</strain>
        <plasmid evidence="2">pILYOP01</plasmid>
    </source>
</reference>
<dbReference type="InterPro" id="IPR016032">
    <property type="entry name" value="Sig_transdc_resp-reg_C-effctor"/>
</dbReference>
<dbReference type="GO" id="GO:0003677">
    <property type="term" value="F:DNA binding"/>
    <property type="evidence" value="ECO:0007669"/>
    <property type="project" value="InterPro"/>
</dbReference>
<dbReference type="EMBL" id="CP002282">
    <property type="protein sequence ID" value="ADO83830.1"/>
    <property type="molecule type" value="Genomic_DNA"/>
</dbReference>
<dbReference type="OrthoDB" id="9780312at2"/>
<name>E3HBR8_ILYPC</name>